<dbReference type="HOGENOM" id="CLU_034372_0_0_12"/>
<keyword evidence="2" id="KW-1185">Reference proteome</keyword>
<dbReference type="InParanoid" id="F5Y7F4"/>
<dbReference type="EMBL" id="CP001841">
    <property type="protein sequence ID" value="AEF82698.1"/>
    <property type="molecule type" value="Genomic_DNA"/>
</dbReference>
<gene>
    <name evidence="1" type="ordered locus">TREAZ_3478</name>
</gene>
<reference evidence="1 2" key="2">
    <citation type="journal article" date="2011" name="ISME J.">
        <title>RNA-seq reveals cooperative metabolic interactions between two termite-gut spirochete species in co-culture.</title>
        <authorList>
            <person name="Rosenthal A.Z."/>
            <person name="Matson E.G."/>
            <person name="Eldar A."/>
            <person name="Leadbetter J.R."/>
        </authorList>
    </citation>
    <scope>NUCLEOTIDE SEQUENCE [LARGE SCALE GENOMIC DNA]</scope>
    <source>
        <strain evidence="2">ATCC BAA-888 / DSM 13862 / ZAS-9</strain>
    </source>
</reference>
<dbReference type="KEGG" id="taz:TREAZ_3478"/>
<dbReference type="InterPro" id="IPR035196">
    <property type="entry name" value="DUF5312"/>
</dbReference>
<proteinExistence type="predicted"/>
<evidence type="ECO:0000313" key="1">
    <source>
        <dbReference type="EMBL" id="AEF82698.1"/>
    </source>
</evidence>
<name>F5Y7F4_LEAAZ</name>
<organism evidence="1 2">
    <name type="scientific">Leadbettera azotonutricia (strain ATCC BAA-888 / DSM 13862 / ZAS-9)</name>
    <name type="common">Treponema azotonutricium</name>
    <dbReference type="NCBI Taxonomy" id="545695"/>
    <lineage>
        <taxon>Bacteria</taxon>
        <taxon>Pseudomonadati</taxon>
        <taxon>Spirochaetota</taxon>
        <taxon>Spirochaetia</taxon>
        <taxon>Spirochaetales</taxon>
        <taxon>Breznakiellaceae</taxon>
        <taxon>Leadbettera</taxon>
    </lineage>
</organism>
<dbReference type="RefSeq" id="WP_015712097.1">
    <property type="nucleotide sequence ID" value="NC_015577.1"/>
</dbReference>
<protein>
    <submittedName>
        <fullName evidence="1">Uncharacterized protein</fullName>
    </submittedName>
</protein>
<sequence>MAESGNFTQLVSSLSVDERQNLLEKLKSQSNISPEPLYIEDIDQGPTLASEERYVKLPWYFRLWYFILSLIKAVPAVKLYEDKQVADIGRQIEEMSPGLYDFQRARLLPAFYSQMESLKEAARFFYTALDAGFNRDKGAFYGFLGSLEMVSVHKKLQNETDPNKLGEQYPDAKELEIRQMAFKAMDAAFEGVTDDMKGAMYFDARSLFCLKELASFLFDRVIMAFGFDAAVDGHSCSASVVRELLINLNNILLSLKHIPPMPLLESLFIFLLQEKTGEPGFDINKEIRALLARAEEALAVIREFNKQVPLTKILRCSSRNIAVSPREISGGEDWFVVYREYWKRHIEAIFADYMRDRRHRELLNSFRYFLKGTNLKILGNTVSDANPDGLPIKGAFSLSFLLTFYSVVFMAEINKFLRPILIDAEFRRKENRTEFTESYNEIIKLEDDIRKFEMEISPSGDFGKRYSQMKQDMSSLPVRRRKIQIVIEEASSEAVTIVDSARRASRSMINILNGIVNKDSQGKYDAISNMDKLSGKGPEFAKGLSESLQKFQMVIQILDDIDAMEAGR</sequence>
<dbReference type="Pfam" id="PF17239">
    <property type="entry name" value="DUF5312"/>
    <property type="match status" value="1"/>
</dbReference>
<dbReference type="eggNOG" id="ENOG5033U21">
    <property type="taxonomic scope" value="Bacteria"/>
</dbReference>
<evidence type="ECO:0000313" key="2">
    <source>
        <dbReference type="Proteomes" id="UP000009222"/>
    </source>
</evidence>
<dbReference type="STRING" id="545695.TREAZ_3478"/>
<reference evidence="2" key="1">
    <citation type="submission" date="2009-12" db="EMBL/GenBank/DDBJ databases">
        <title>Complete sequence of Treponema azotonutricium strain ZAS-9.</title>
        <authorList>
            <person name="Tetu S.G."/>
            <person name="Matson E."/>
            <person name="Ren Q."/>
            <person name="Seshadri R."/>
            <person name="Elbourne L."/>
            <person name="Hassan K.A."/>
            <person name="Durkin A."/>
            <person name="Radune D."/>
            <person name="Mohamoud Y."/>
            <person name="Shay R."/>
            <person name="Jin S."/>
            <person name="Zhang X."/>
            <person name="Lucey K."/>
            <person name="Ballor N.R."/>
            <person name="Ottesen E."/>
            <person name="Rosenthal R."/>
            <person name="Allen A."/>
            <person name="Leadbetter J.R."/>
            <person name="Paulsen I.T."/>
        </authorList>
    </citation>
    <scope>NUCLEOTIDE SEQUENCE [LARGE SCALE GENOMIC DNA]</scope>
    <source>
        <strain evidence="2">ATCC BAA-888 / DSM 13862 / ZAS-9</strain>
    </source>
</reference>
<dbReference type="Proteomes" id="UP000009222">
    <property type="component" value="Chromosome"/>
</dbReference>
<dbReference type="AlphaFoldDB" id="F5Y7F4"/>
<dbReference type="OrthoDB" id="363294at2"/>
<accession>F5Y7F4</accession>